<evidence type="ECO:0000313" key="2">
    <source>
        <dbReference type="Proteomes" id="UP000053989"/>
    </source>
</evidence>
<dbReference type="HOGENOM" id="CLU_125776_0_0_1"/>
<protein>
    <submittedName>
        <fullName evidence="1">Uncharacterized protein</fullName>
    </submittedName>
</protein>
<dbReference type="InParanoid" id="A0A0C3D6J6"/>
<dbReference type="OrthoDB" id="2804090at2759"/>
<dbReference type="AlphaFoldDB" id="A0A0C3D6J6"/>
<organism evidence="1 2">
    <name type="scientific">Scleroderma citrinum Foug A</name>
    <dbReference type="NCBI Taxonomy" id="1036808"/>
    <lineage>
        <taxon>Eukaryota</taxon>
        <taxon>Fungi</taxon>
        <taxon>Dikarya</taxon>
        <taxon>Basidiomycota</taxon>
        <taxon>Agaricomycotina</taxon>
        <taxon>Agaricomycetes</taxon>
        <taxon>Agaricomycetidae</taxon>
        <taxon>Boletales</taxon>
        <taxon>Sclerodermatineae</taxon>
        <taxon>Sclerodermataceae</taxon>
        <taxon>Scleroderma</taxon>
    </lineage>
</organism>
<reference evidence="2" key="2">
    <citation type="submission" date="2015-01" db="EMBL/GenBank/DDBJ databases">
        <title>Evolutionary Origins and Diversification of the Mycorrhizal Mutualists.</title>
        <authorList>
            <consortium name="DOE Joint Genome Institute"/>
            <consortium name="Mycorrhizal Genomics Consortium"/>
            <person name="Kohler A."/>
            <person name="Kuo A."/>
            <person name="Nagy L.G."/>
            <person name="Floudas D."/>
            <person name="Copeland A."/>
            <person name="Barry K.W."/>
            <person name="Cichocki N."/>
            <person name="Veneault-Fourrey C."/>
            <person name="LaButti K."/>
            <person name="Lindquist E.A."/>
            <person name="Lipzen A."/>
            <person name="Lundell T."/>
            <person name="Morin E."/>
            <person name="Murat C."/>
            <person name="Riley R."/>
            <person name="Ohm R."/>
            <person name="Sun H."/>
            <person name="Tunlid A."/>
            <person name="Henrissat B."/>
            <person name="Grigoriev I.V."/>
            <person name="Hibbett D.S."/>
            <person name="Martin F."/>
        </authorList>
    </citation>
    <scope>NUCLEOTIDE SEQUENCE [LARGE SCALE GENOMIC DNA]</scope>
    <source>
        <strain evidence="2">Foug A</strain>
    </source>
</reference>
<keyword evidence="2" id="KW-1185">Reference proteome</keyword>
<dbReference type="EMBL" id="KN822117">
    <property type="protein sequence ID" value="KIM56400.1"/>
    <property type="molecule type" value="Genomic_DNA"/>
</dbReference>
<reference evidence="1 2" key="1">
    <citation type="submission" date="2014-04" db="EMBL/GenBank/DDBJ databases">
        <authorList>
            <consortium name="DOE Joint Genome Institute"/>
            <person name="Kuo A."/>
            <person name="Kohler A."/>
            <person name="Nagy L.G."/>
            <person name="Floudas D."/>
            <person name="Copeland A."/>
            <person name="Barry K.W."/>
            <person name="Cichocki N."/>
            <person name="Veneault-Fourrey C."/>
            <person name="LaButti K."/>
            <person name="Lindquist E.A."/>
            <person name="Lipzen A."/>
            <person name="Lundell T."/>
            <person name="Morin E."/>
            <person name="Murat C."/>
            <person name="Sun H."/>
            <person name="Tunlid A."/>
            <person name="Henrissat B."/>
            <person name="Grigoriev I.V."/>
            <person name="Hibbett D.S."/>
            <person name="Martin F."/>
            <person name="Nordberg H.P."/>
            <person name="Cantor M.N."/>
            <person name="Hua S.X."/>
        </authorList>
    </citation>
    <scope>NUCLEOTIDE SEQUENCE [LARGE SCALE GENOMIC DNA]</scope>
    <source>
        <strain evidence="1 2">Foug A</strain>
    </source>
</reference>
<evidence type="ECO:0000313" key="1">
    <source>
        <dbReference type="EMBL" id="KIM56400.1"/>
    </source>
</evidence>
<gene>
    <name evidence="1" type="ORF">SCLCIDRAFT_29629</name>
</gene>
<proteinExistence type="predicted"/>
<accession>A0A0C3D6J6</accession>
<sequence length="110" mass="12688">MSSAMFQFKPYTRPDDAKITLLDARAVACKDCLVITSPNVDFVLEPHFEELHPRTNSRFSLIDCFQWPQIYEREYDHSVCIPHKDSLPSLAIAWYDLMTTSSFQLALSSQ</sequence>
<name>A0A0C3D6J6_9AGAM</name>
<dbReference type="Proteomes" id="UP000053989">
    <property type="component" value="Unassembled WGS sequence"/>
</dbReference>